<proteinExistence type="predicted"/>
<evidence type="ECO:0000256" key="1">
    <source>
        <dbReference type="SAM" id="MobiDB-lite"/>
    </source>
</evidence>
<protein>
    <submittedName>
        <fullName evidence="2">DUF1302 domain-containing protein</fullName>
    </submittedName>
</protein>
<accession>A0A7X1GJ59</accession>
<feature type="region of interest" description="Disordered" evidence="1">
    <location>
        <begin position="1"/>
        <end position="21"/>
    </location>
</feature>
<dbReference type="AlphaFoldDB" id="A0A7X1GJ59"/>
<dbReference type="Proteomes" id="UP000526003">
    <property type="component" value="Unassembled WGS sequence"/>
</dbReference>
<dbReference type="EMBL" id="JACMYG010000046">
    <property type="protein sequence ID" value="MBC2693336.1"/>
    <property type="molecule type" value="Genomic_DNA"/>
</dbReference>
<sequence length="648" mass="69953">MPAISPPNNKKSGGSRVTSLASSSTHRRSWLSLTALSLTPLAYAISLHAQASEFEWGEVSGRANGSVSVGAILSAEKPDSAYVYQRNANSIGYGAPGQFNPSGGRNLDDGRLNFRKRNLVSSPVTLLGEVEFKYQNYGAFLRAKAWYDYTLNNREVDFGHSANGYQPNSKLDDSHFDELAKFQGVALLDAYVFGDFTVAERPLNARLGNQVVNWGEGLFLQNGINAANPVDIAALRRPGSQLKEALLPVPMLYGNYGLTDALSMEAFYQLQWRQSVLEGCGTYFSANDFITQGCYGVPQGPIAAGLDDPDAYATGQIIQRANDKEASDSGQFGLALRYFADSIGTEFGAYAMNIHSRMPYASIITDRYGPTGAGWRPPTPVNGNGVNNARYFAEFPEDIRIFGLSFSSNIAGTSVFGEYSFRPNQPVQLATGDLIPAFAGNPGVIGGVIGGDLTLGQDAINAAPGSTYDGYDRLKVSQLSLGLIKSFPQVLGADSLNLIGEAGMKYMHDLPGQSERRYNKVDVYGSDLANGNVKGCTGGVPTEKYRKYACSKDGFTSDFSWGYRLRAQLNYPGVFAGVNISPFATFGQDVKGWSYDSNFVEGRLLGSLGVRADYLQNYSAEVSWASTGNTPFAPTDKDFIAASLRMGF</sequence>
<name>A0A7X1GJ59_9PSED</name>
<keyword evidence="3" id="KW-1185">Reference proteome</keyword>
<comment type="caution">
    <text evidence="2">The sequence shown here is derived from an EMBL/GenBank/DDBJ whole genome shotgun (WGS) entry which is preliminary data.</text>
</comment>
<dbReference type="InterPro" id="IPR010727">
    <property type="entry name" value="DUF1302"/>
</dbReference>
<reference evidence="2 3" key="1">
    <citation type="submission" date="2020-08" db="EMBL/GenBank/DDBJ databases">
        <title>Pseudomonas sp. nov.</title>
        <authorList>
            <person name="Gieschler S."/>
            <person name="Fiedler G."/>
            <person name="Brinks E."/>
            <person name="Boehnlein C."/>
            <person name="Franz C.M.A.P."/>
            <person name="Kabisch J."/>
        </authorList>
    </citation>
    <scope>NUCLEOTIDE SEQUENCE [LARGE SCALE GENOMIC DNA]</scope>
    <source>
        <strain evidence="2 3">MBT-1</strain>
    </source>
</reference>
<organism evidence="2 3">
    <name type="scientific">Pseudomonas kielensis</name>
    <dbReference type="NCBI Taxonomy" id="2762577"/>
    <lineage>
        <taxon>Bacteria</taxon>
        <taxon>Pseudomonadati</taxon>
        <taxon>Pseudomonadota</taxon>
        <taxon>Gammaproteobacteria</taxon>
        <taxon>Pseudomonadales</taxon>
        <taxon>Pseudomonadaceae</taxon>
        <taxon>Pseudomonas</taxon>
    </lineage>
</organism>
<dbReference type="Pfam" id="PF06980">
    <property type="entry name" value="DUF1302"/>
    <property type="match status" value="1"/>
</dbReference>
<evidence type="ECO:0000313" key="2">
    <source>
        <dbReference type="EMBL" id="MBC2693336.1"/>
    </source>
</evidence>
<gene>
    <name evidence="2" type="ORF">H7995_26490</name>
</gene>
<evidence type="ECO:0000313" key="3">
    <source>
        <dbReference type="Proteomes" id="UP000526003"/>
    </source>
</evidence>